<keyword evidence="3" id="KW-1185">Reference proteome</keyword>
<comment type="caution">
    <text evidence="2">The sequence shown here is derived from an EMBL/GenBank/DDBJ whole genome shotgun (WGS) entry which is preliminary data.</text>
</comment>
<name>A0A2S5B9J6_9BASI</name>
<dbReference type="InterPro" id="IPR011989">
    <property type="entry name" value="ARM-like"/>
</dbReference>
<accession>A0A2S5B9J6</accession>
<dbReference type="Pfam" id="PF24138">
    <property type="entry name" value="TPR_TNPO3_IPO13_2nd"/>
    <property type="match status" value="1"/>
</dbReference>
<dbReference type="GO" id="GO:0006606">
    <property type="term" value="P:protein import into nucleus"/>
    <property type="evidence" value="ECO:0007669"/>
    <property type="project" value="TreeGrafter"/>
</dbReference>
<dbReference type="InterPro" id="IPR051345">
    <property type="entry name" value="Importin_beta-like_NTR"/>
</dbReference>
<evidence type="ECO:0000313" key="3">
    <source>
        <dbReference type="Proteomes" id="UP000237144"/>
    </source>
</evidence>
<dbReference type="OrthoDB" id="435593at2759"/>
<dbReference type="EMBL" id="PJQD01000036">
    <property type="protein sequence ID" value="POY73442.1"/>
    <property type="molecule type" value="Genomic_DNA"/>
</dbReference>
<evidence type="ECO:0000259" key="1">
    <source>
        <dbReference type="Pfam" id="PF08389"/>
    </source>
</evidence>
<dbReference type="InterPro" id="IPR016024">
    <property type="entry name" value="ARM-type_fold"/>
</dbReference>
<dbReference type="InterPro" id="IPR057941">
    <property type="entry name" value="TPR_TNPO3_IPO13_2nd"/>
</dbReference>
<gene>
    <name evidence="2" type="ORF">BMF94_3379</name>
</gene>
<dbReference type="PANTHER" id="PTHR12363">
    <property type="entry name" value="TRANSPORTIN 3 AND IMPORTIN 13"/>
    <property type="match status" value="1"/>
</dbReference>
<dbReference type="PANTHER" id="PTHR12363:SF53">
    <property type="entry name" value="MRNA TRANSPORT REGULATOR MTR10"/>
    <property type="match status" value="1"/>
</dbReference>
<proteinExistence type="predicted"/>
<reference evidence="2 3" key="1">
    <citation type="journal article" date="2018" name="Front. Microbiol.">
        <title>Prospects for Fungal Bioremediation of Acidic Radioactive Waste Sites: Characterization and Genome Sequence of Rhodotorula taiwanensis MD1149.</title>
        <authorList>
            <person name="Tkavc R."/>
            <person name="Matrosova V.Y."/>
            <person name="Grichenko O.E."/>
            <person name="Gostincar C."/>
            <person name="Volpe R.P."/>
            <person name="Klimenkova P."/>
            <person name="Gaidamakova E.K."/>
            <person name="Zhou C.E."/>
            <person name="Stewart B.J."/>
            <person name="Lyman M.G."/>
            <person name="Malfatti S.A."/>
            <person name="Rubinfeld B."/>
            <person name="Courtot M."/>
            <person name="Singh J."/>
            <person name="Dalgard C.L."/>
            <person name="Hamilton T."/>
            <person name="Frey K.G."/>
            <person name="Gunde-Cimerman N."/>
            <person name="Dugan L."/>
            <person name="Daly M.J."/>
        </authorList>
    </citation>
    <scope>NUCLEOTIDE SEQUENCE [LARGE SCALE GENOMIC DNA]</scope>
    <source>
        <strain evidence="2 3">MD1149</strain>
    </source>
</reference>
<evidence type="ECO:0000313" key="2">
    <source>
        <dbReference type="EMBL" id="POY73442.1"/>
    </source>
</evidence>
<feature type="domain" description="Exportin-1/Importin-beta-like" evidence="1">
    <location>
        <begin position="121"/>
        <end position="267"/>
    </location>
</feature>
<sequence length="945" mass="102824">MAAAGEGGGASPPALDAVVSALNVLYASGTDEHAREKVNAWLHDFQKSNEAWATSQLILFAPDAPLEPKLFAAQTFRNKGLNFCDAPTQQITYDLEQLPAEQLLPLRDSLLSALRTFANGPRVILTQICIALADMALQLTPAQWNDPVAAMIDQFGKEPHMAAALLEFLQVLAEEYNSNFKIKVANDFGREGDASVRRGEQVIGLLSMYVQAQGITTQLHNQCFATLGAWLRTGQTRAGSLAGTPILASAFASLANDELFDNAVDVLVDIIHETQELQENIPVIQEIVPRLTALAPSVADPAVRDDEDKMRGYCRILVEAGEWYEPLIIQHPDTFLPLVELIKQCATVDELDVVGITLNFWYRLSKGVQKMAPAPIPDALVRVFVDLVGIVIRHLHYPDDSTPLSGEERDTFRDFRHKIGDTLKDCCAVLGAGPCLEQAYDTIARSVASGSARWQDIEAPLFSMRSMGAAIDIYDDVLVPKIMEMLPRLPAHPRIRYAAILVIGRYTHWTQQHPQHIQFQLPYVSSGFDDNDPEVLAAASQTMKYLCKDCPEHLVAFLPQLHAFLSTVSGKLGAQDLLDLSAAIAHIIVSMPPAEIASALSTFVMPDVEIVAACASSADLRRANDALERIDVYLAIIGRVPDLPASCQATCRHVWTVLDGFIARCGTSASAADRACVAIRRGLVFFDEMALEVAESVLDRLASAFEAAPCSGYLWITGKVAEQFGTRVPAAVQRAFERESARVFSLLQSTPPSQVPDVLADYVHLVLTLIDSAPAHIFLSPAFPSAFQSVLTALTLPSVRVVITALDAIRAVVGHDALEPDHASPDVQAFAPPIRAVVESTAQQSIPLLLDVLVGGGEDEPYNVLTILRLLSVQFPTVLASTVPPAVELLPARAASPAEKADFLQRFTSALTAMNPNQVKDAFTWLLRTSRKSRDRARELGDRAA</sequence>
<dbReference type="InterPro" id="IPR057942">
    <property type="entry name" value="TPR_TNPO3_IPO13_3rd"/>
</dbReference>
<protein>
    <recommendedName>
        <fullName evidence="1">Exportin-1/Importin-beta-like domain-containing protein</fullName>
    </recommendedName>
</protein>
<dbReference type="Pfam" id="PF08389">
    <property type="entry name" value="Xpo1"/>
    <property type="match status" value="1"/>
</dbReference>
<dbReference type="GO" id="GO:0005737">
    <property type="term" value="C:cytoplasm"/>
    <property type="evidence" value="ECO:0007669"/>
    <property type="project" value="TreeGrafter"/>
</dbReference>
<dbReference type="Gene3D" id="1.25.10.10">
    <property type="entry name" value="Leucine-rich Repeat Variant"/>
    <property type="match status" value="1"/>
</dbReference>
<dbReference type="Proteomes" id="UP000237144">
    <property type="component" value="Unassembled WGS sequence"/>
</dbReference>
<organism evidence="2 3">
    <name type="scientific">Rhodotorula taiwanensis</name>
    <dbReference type="NCBI Taxonomy" id="741276"/>
    <lineage>
        <taxon>Eukaryota</taxon>
        <taxon>Fungi</taxon>
        <taxon>Dikarya</taxon>
        <taxon>Basidiomycota</taxon>
        <taxon>Pucciniomycotina</taxon>
        <taxon>Microbotryomycetes</taxon>
        <taxon>Sporidiobolales</taxon>
        <taxon>Sporidiobolaceae</taxon>
        <taxon>Rhodotorula</taxon>
    </lineage>
</organism>
<dbReference type="InterPro" id="IPR013598">
    <property type="entry name" value="Exportin-1/Importin-b-like"/>
</dbReference>
<dbReference type="Pfam" id="PF24140">
    <property type="entry name" value="TPR_TNPO3_IPO13_3rd"/>
    <property type="match status" value="1"/>
</dbReference>
<dbReference type="SUPFAM" id="SSF48371">
    <property type="entry name" value="ARM repeat"/>
    <property type="match status" value="1"/>
</dbReference>
<dbReference type="STRING" id="741276.A0A2S5B9J6"/>
<dbReference type="AlphaFoldDB" id="A0A2S5B9J6"/>